<keyword evidence="12" id="KW-1185">Reference proteome</keyword>
<sequence>MSTTAPETDLGLTNDLPDTPGLLSRMGAEVFATFVLVLLVGGAAVYSSINVIGTGTLGVALVAAAAVAAAGSAVSRVSGGHLNPAVTLGLAVAGRFSWRDVLPYWLAQLVGGALGGLTIFLATPQSFGTALQLETQRDVVSIAANGFGAHSPVGRISEGAIDVSLQNALIVQAIAAAVLVGVYLGVTGRRSWAANPLVLVGLVFGGLMVVTIPLTNGGINPASSFGIAIFSTSWALSQLWLFAVAPLVGAVVAGACYRLVVTEVPPALLDPSGEEDAAVAADAGMLVDAEPDVEPGATTDVTTDAEATDEEPTAPRD</sequence>
<dbReference type="Gene3D" id="1.20.1080.10">
    <property type="entry name" value="Glycerol uptake facilitator protein"/>
    <property type="match status" value="1"/>
</dbReference>
<feature type="transmembrane region" description="Helical" evidence="10">
    <location>
        <begin position="198"/>
        <end position="219"/>
    </location>
</feature>
<evidence type="ECO:0000256" key="8">
    <source>
        <dbReference type="RuleBase" id="RU000477"/>
    </source>
</evidence>
<evidence type="ECO:0000313" key="12">
    <source>
        <dbReference type="Proteomes" id="UP000774283"/>
    </source>
</evidence>
<dbReference type="EMBL" id="JAAXOW010000001">
    <property type="protein sequence ID" value="NKX92116.1"/>
    <property type="molecule type" value="Genomic_DNA"/>
</dbReference>
<evidence type="ECO:0000256" key="1">
    <source>
        <dbReference type="ARBA" id="ARBA00004651"/>
    </source>
</evidence>
<dbReference type="GO" id="GO:0005886">
    <property type="term" value="C:plasma membrane"/>
    <property type="evidence" value="ECO:0007669"/>
    <property type="project" value="UniProtKB-SubCell"/>
</dbReference>
<dbReference type="RefSeq" id="WP_168446196.1">
    <property type="nucleotide sequence ID" value="NZ_JAAXOW010000001.1"/>
</dbReference>
<dbReference type="InterPro" id="IPR034294">
    <property type="entry name" value="Aquaporin_transptr"/>
</dbReference>
<dbReference type="AlphaFoldDB" id="A0A9X5FE09"/>
<accession>A0A9X5FE09</accession>
<keyword evidence="5 8" id="KW-0812">Transmembrane</keyword>
<evidence type="ECO:0000256" key="4">
    <source>
        <dbReference type="ARBA" id="ARBA00022475"/>
    </source>
</evidence>
<evidence type="ECO:0000256" key="6">
    <source>
        <dbReference type="ARBA" id="ARBA00022989"/>
    </source>
</evidence>
<dbReference type="PRINTS" id="PR00783">
    <property type="entry name" value="MINTRINSICP"/>
</dbReference>
<organism evidence="11 12">
    <name type="scientific">Sanguibacter hominis ATCC BAA-789</name>
    <dbReference type="NCBI Taxonomy" id="1312740"/>
    <lineage>
        <taxon>Bacteria</taxon>
        <taxon>Bacillati</taxon>
        <taxon>Actinomycetota</taxon>
        <taxon>Actinomycetes</taxon>
        <taxon>Micrococcales</taxon>
        <taxon>Sanguibacteraceae</taxon>
        <taxon>Sanguibacter</taxon>
    </lineage>
</organism>
<dbReference type="InterPro" id="IPR000425">
    <property type="entry name" value="MIP"/>
</dbReference>
<evidence type="ECO:0000313" key="11">
    <source>
        <dbReference type="EMBL" id="NKX92116.1"/>
    </source>
</evidence>
<dbReference type="PROSITE" id="PS00221">
    <property type="entry name" value="MIP"/>
    <property type="match status" value="1"/>
</dbReference>
<dbReference type="Proteomes" id="UP000774283">
    <property type="component" value="Unassembled WGS sequence"/>
</dbReference>
<dbReference type="InterPro" id="IPR022357">
    <property type="entry name" value="MIP_CS"/>
</dbReference>
<reference evidence="11 12" key="1">
    <citation type="submission" date="2020-04" db="EMBL/GenBank/DDBJ databases">
        <title>MicrobeNet Type strains.</title>
        <authorList>
            <person name="Nicholson A.C."/>
        </authorList>
    </citation>
    <scope>NUCLEOTIDE SEQUENCE [LARGE SCALE GENOMIC DNA]</scope>
    <source>
        <strain evidence="11 12">ATCC BAA-789</strain>
    </source>
</reference>
<dbReference type="Pfam" id="PF00230">
    <property type="entry name" value="MIP"/>
    <property type="match status" value="1"/>
</dbReference>
<evidence type="ECO:0000256" key="5">
    <source>
        <dbReference type="ARBA" id="ARBA00022692"/>
    </source>
</evidence>
<dbReference type="SUPFAM" id="SSF81338">
    <property type="entry name" value="Aquaporin-like"/>
    <property type="match status" value="1"/>
</dbReference>
<keyword evidence="6 10" id="KW-1133">Transmembrane helix</keyword>
<evidence type="ECO:0000256" key="9">
    <source>
        <dbReference type="SAM" id="MobiDB-lite"/>
    </source>
</evidence>
<keyword evidence="3 8" id="KW-0813">Transport</keyword>
<gene>
    <name evidence="11" type="ORF">HF995_02315</name>
</gene>
<dbReference type="PANTHER" id="PTHR19139:SF199">
    <property type="entry name" value="MIP17260P"/>
    <property type="match status" value="1"/>
</dbReference>
<evidence type="ECO:0000256" key="7">
    <source>
        <dbReference type="ARBA" id="ARBA00023136"/>
    </source>
</evidence>
<keyword evidence="4" id="KW-1003">Cell membrane</keyword>
<proteinExistence type="inferred from homology"/>
<dbReference type="InterPro" id="IPR023271">
    <property type="entry name" value="Aquaporin-like"/>
</dbReference>
<feature type="transmembrane region" description="Helical" evidence="10">
    <location>
        <begin position="239"/>
        <end position="260"/>
    </location>
</feature>
<dbReference type="PANTHER" id="PTHR19139">
    <property type="entry name" value="AQUAPORIN TRANSPORTER"/>
    <property type="match status" value="1"/>
</dbReference>
<feature type="transmembrane region" description="Helical" evidence="10">
    <location>
        <begin position="30"/>
        <end position="49"/>
    </location>
</feature>
<feature type="compositionally biased region" description="Acidic residues" evidence="9">
    <location>
        <begin position="306"/>
        <end position="317"/>
    </location>
</feature>
<name>A0A9X5FE09_9MICO</name>
<protein>
    <submittedName>
        <fullName evidence="11">MIP family channel protein</fullName>
    </submittedName>
</protein>
<feature type="region of interest" description="Disordered" evidence="9">
    <location>
        <begin position="289"/>
        <end position="317"/>
    </location>
</feature>
<evidence type="ECO:0000256" key="3">
    <source>
        <dbReference type="ARBA" id="ARBA00022448"/>
    </source>
</evidence>
<evidence type="ECO:0000256" key="2">
    <source>
        <dbReference type="ARBA" id="ARBA00006175"/>
    </source>
</evidence>
<feature type="transmembrane region" description="Helical" evidence="10">
    <location>
        <begin position="81"/>
        <end position="98"/>
    </location>
</feature>
<feature type="transmembrane region" description="Helical" evidence="10">
    <location>
        <begin position="105"/>
        <end position="123"/>
    </location>
</feature>
<comment type="similarity">
    <text evidence="2 8">Belongs to the MIP/aquaporin (TC 1.A.8) family.</text>
</comment>
<feature type="transmembrane region" description="Helical" evidence="10">
    <location>
        <begin position="168"/>
        <end position="186"/>
    </location>
</feature>
<evidence type="ECO:0000256" key="10">
    <source>
        <dbReference type="SAM" id="Phobius"/>
    </source>
</evidence>
<comment type="caution">
    <text evidence="11">The sequence shown here is derived from an EMBL/GenBank/DDBJ whole genome shotgun (WGS) entry which is preliminary data.</text>
</comment>
<feature type="transmembrane region" description="Helical" evidence="10">
    <location>
        <begin position="56"/>
        <end position="75"/>
    </location>
</feature>
<dbReference type="GO" id="GO:0015250">
    <property type="term" value="F:water channel activity"/>
    <property type="evidence" value="ECO:0007669"/>
    <property type="project" value="TreeGrafter"/>
</dbReference>
<keyword evidence="7 10" id="KW-0472">Membrane</keyword>
<comment type="subcellular location">
    <subcellularLocation>
        <location evidence="1">Cell membrane</location>
        <topology evidence="1">Multi-pass membrane protein</topology>
    </subcellularLocation>
</comment>